<keyword evidence="4" id="KW-0573">Peptidoglycan synthesis</keyword>
<dbReference type="InterPro" id="IPR050644">
    <property type="entry name" value="PG_Glycine_Bridge_Synth"/>
</dbReference>
<dbReference type="EMBL" id="MFJK01000016">
    <property type="protein sequence ID" value="OGG17784.1"/>
    <property type="molecule type" value="Genomic_DNA"/>
</dbReference>
<dbReference type="PANTHER" id="PTHR36174:SF1">
    <property type="entry name" value="LIPID II:GLYCINE GLYCYLTRANSFERASE"/>
    <property type="match status" value="1"/>
</dbReference>
<keyword evidence="2" id="KW-0808">Transferase</keyword>
<keyword evidence="6" id="KW-0961">Cell wall biogenesis/degradation</keyword>
<name>A0A1F5ZZK6_9BACT</name>
<keyword evidence="3" id="KW-0133">Cell shape</keyword>
<evidence type="ECO:0000256" key="2">
    <source>
        <dbReference type="ARBA" id="ARBA00022679"/>
    </source>
</evidence>
<dbReference type="GO" id="GO:0008360">
    <property type="term" value="P:regulation of cell shape"/>
    <property type="evidence" value="ECO:0007669"/>
    <property type="project" value="UniProtKB-KW"/>
</dbReference>
<evidence type="ECO:0000256" key="5">
    <source>
        <dbReference type="ARBA" id="ARBA00023315"/>
    </source>
</evidence>
<dbReference type="Pfam" id="PF02388">
    <property type="entry name" value="FemAB"/>
    <property type="match status" value="2"/>
</dbReference>
<proteinExistence type="inferred from homology"/>
<dbReference type="InterPro" id="IPR003447">
    <property type="entry name" value="FEMABX"/>
</dbReference>
<evidence type="ECO:0000256" key="4">
    <source>
        <dbReference type="ARBA" id="ARBA00022984"/>
    </source>
</evidence>
<evidence type="ECO:0000256" key="1">
    <source>
        <dbReference type="ARBA" id="ARBA00009943"/>
    </source>
</evidence>
<evidence type="ECO:0000256" key="3">
    <source>
        <dbReference type="ARBA" id="ARBA00022960"/>
    </source>
</evidence>
<reference evidence="7 8" key="1">
    <citation type="journal article" date="2016" name="Nat. Commun.">
        <title>Thousands of microbial genomes shed light on interconnected biogeochemical processes in an aquifer system.</title>
        <authorList>
            <person name="Anantharaman K."/>
            <person name="Brown C.T."/>
            <person name="Hug L.A."/>
            <person name="Sharon I."/>
            <person name="Castelle C.J."/>
            <person name="Probst A.J."/>
            <person name="Thomas B.C."/>
            <person name="Singh A."/>
            <person name="Wilkins M.J."/>
            <person name="Karaoz U."/>
            <person name="Brodie E.L."/>
            <person name="Williams K.H."/>
            <person name="Hubbard S.S."/>
            <person name="Banfield J.F."/>
        </authorList>
    </citation>
    <scope>NUCLEOTIDE SEQUENCE [LARGE SCALE GENOMIC DNA]</scope>
</reference>
<keyword evidence="5" id="KW-0012">Acyltransferase</keyword>
<dbReference type="Proteomes" id="UP000177871">
    <property type="component" value="Unassembled WGS sequence"/>
</dbReference>
<evidence type="ECO:0000313" key="8">
    <source>
        <dbReference type="Proteomes" id="UP000177871"/>
    </source>
</evidence>
<dbReference type="STRING" id="1798381.A2721_02065"/>
<dbReference type="PROSITE" id="PS51191">
    <property type="entry name" value="FEMABX"/>
    <property type="match status" value="1"/>
</dbReference>
<dbReference type="PANTHER" id="PTHR36174">
    <property type="entry name" value="LIPID II:GLYCINE GLYCYLTRANSFERASE"/>
    <property type="match status" value="1"/>
</dbReference>
<dbReference type="GO" id="GO:0071555">
    <property type="term" value="P:cell wall organization"/>
    <property type="evidence" value="ECO:0007669"/>
    <property type="project" value="UniProtKB-KW"/>
</dbReference>
<evidence type="ECO:0000313" key="7">
    <source>
        <dbReference type="EMBL" id="OGG17784.1"/>
    </source>
</evidence>
<evidence type="ECO:0008006" key="9">
    <source>
        <dbReference type="Google" id="ProtNLM"/>
    </source>
</evidence>
<dbReference type="AlphaFoldDB" id="A0A1F5ZZK6"/>
<organism evidence="7 8">
    <name type="scientific">Candidatus Gottesmanbacteria bacterium RIFCSPHIGHO2_01_FULL_47_48</name>
    <dbReference type="NCBI Taxonomy" id="1798381"/>
    <lineage>
        <taxon>Bacteria</taxon>
        <taxon>Candidatus Gottesmaniibacteriota</taxon>
    </lineage>
</organism>
<evidence type="ECO:0000256" key="6">
    <source>
        <dbReference type="ARBA" id="ARBA00023316"/>
    </source>
</evidence>
<dbReference type="SUPFAM" id="SSF55729">
    <property type="entry name" value="Acyl-CoA N-acyltransferases (Nat)"/>
    <property type="match status" value="2"/>
</dbReference>
<sequence length="341" mass="39634">MIKEIADPEKVDSLANHITQSWEWGEFRKQTPSIKQILRLGSLEDGRLVKVWQIMFSKVPHLPSYTVAYLPRGPIPEAQELEEIKQFCRKEKAVFLKMEPFDFAPGKPDCDLPLGVQGKPILPRHTIYIDLTQSEEELLSQMHEKTRYNIRLAQKKGVLVREENSPEALESFIKLLEDTEKRQKFYSHTADYYRKLWGVLRPANMVYLLSANGPHVAHGSSGTNSPIAAIMLFRFKDFLYYPYGGSNHEFRHYMAPQLLHFEAMKLGKRLGCKTYDLWGSYKNSPTQDDPWWGFYRLKSGLGGKEVDFPETIDVPFSPLYQPLMAVDSLRWFLLKFLKRLK</sequence>
<accession>A0A1F5ZZK6</accession>
<comment type="caution">
    <text evidence="7">The sequence shown here is derived from an EMBL/GenBank/DDBJ whole genome shotgun (WGS) entry which is preliminary data.</text>
</comment>
<dbReference type="InterPro" id="IPR016181">
    <property type="entry name" value="Acyl_CoA_acyltransferase"/>
</dbReference>
<comment type="similarity">
    <text evidence="1">Belongs to the FemABX family.</text>
</comment>
<protein>
    <recommendedName>
        <fullName evidence="9">BioF2-like acetyltransferase domain-containing protein</fullName>
    </recommendedName>
</protein>
<dbReference type="Gene3D" id="3.40.630.30">
    <property type="match status" value="2"/>
</dbReference>
<dbReference type="GO" id="GO:0016755">
    <property type="term" value="F:aminoacyltransferase activity"/>
    <property type="evidence" value="ECO:0007669"/>
    <property type="project" value="InterPro"/>
</dbReference>
<dbReference type="GO" id="GO:0009252">
    <property type="term" value="P:peptidoglycan biosynthetic process"/>
    <property type="evidence" value="ECO:0007669"/>
    <property type="project" value="UniProtKB-KW"/>
</dbReference>
<gene>
    <name evidence="7" type="ORF">A2721_02065</name>
</gene>